<evidence type="ECO:0000313" key="1">
    <source>
        <dbReference type="EMBL" id="CAF4367794.1"/>
    </source>
</evidence>
<feature type="non-terminal residue" evidence="1">
    <location>
        <position position="32"/>
    </location>
</feature>
<comment type="caution">
    <text evidence="1">The sequence shown here is derived from an EMBL/GenBank/DDBJ whole genome shotgun (WGS) entry which is preliminary data.</text>
</comment>
<organism evidence="1 2">
    <name type="scientific">Adineta steineri</name>
    <dbReference type="NCBI Taxonomy" id="433720"/>
    <lineage>
        <taxon>Eukaryota</taxon>
        <taxon>Metazoa</taxon>
        <taxon>Spiralia</taxon>
        <taxon>Gnathifera</taxon>
        <taxon>Rotifera</taxon>
        <taxon>Eurotatoria</taxon>
        <taxon>Bdelloidea</taxon>
        <taxon>Adinetida</taxon>
        <taxon>Adinetidae</taxon>
        <taxon>Adineta</taxon>
    </lineage>
</organism>
<name>A0A820M6C8_9BILA</name>
<sequence length="32" mass="3722">MLDSRSQLQDYVQHNSNRGDIQNIIDTIDKFG</sequence>
<dbReference type="Proteomes" id="UP000663881">
    <property type="component" value="Unassembled WGS sequence"/>
</dbReference>
<evidence type="ECO:0000313" key="2">
    <source>
        <dbReference type="Proteomes" id="UP000663881"/>
    </source>
</evidence>
<dbReference type="AlphaFoldDB" id="A0A820M6C8"/>
<accession>A0A820M6C8</accession>
<dbReference type="EMBL" id="CAJOAY010023640">
    <property type="protein sequence ID" value="CAF4367794.1"/>
    <property type="molecule type" value="Genomic_DNA"/>
</dbReference>
<protein>
    <submittedName>
        <fullName evidence="1">Uncharacterized protein</fullName>
    </submittedName>
</protein>
<proteinExistence type="predicted"/>
<gene>
    <name evidence="1" type="ORF">OKA104_LOCUS49675</name>
</gene>
<reference evidence="1" key="1">
    <citation type="submission" date="2021-02" db="EMBL/GenBank/DDBJ databases">
        <authorList>
            <person name="Nowell W R."/>
        </authorList>
    </citation>
    <scope>NUCLEOTIDE SEQUENCE</scope>
</reference>